<keyword evidence="2" id="KW-0732">Signal</keyword>
<keyword evidence="1" id="KW-0812">Transmembrane</keyword>
<dbReference type="EMBL" id="JARJCM010000091">
    <property type="protein sequence ID" value="KAJ7030374.1"/>
    <property type="molecule type" value="Genomic_DNA"/>
</dbReference>
<name>A0AAD6SMM9_9AGAR</name>
<gene>
    <name evidence="3" type="ORF">C8F04DRAFT_731725</name>
</gene>
<sequence>MKSISCPSALVLPPPLLLTFLLSADWFTTEPVPPKKVHNTSTVLPTYRICPYLPPSPSHPIYPHIILIRARLVASNLLSCYRFLFHTLLSSTPALTYFLLTYLPYVVRIRFF</sequence>
<comment type="caution">
    <text evidence="3">The sequence shown here is derived from an EMBL/GenBank/DDBJ whole genome shotgun (WGS) entry which is preliminary data.</text>
</comment>
<evidence type="ECO:0000256" key="2">
    <source>
        <dbReference type="SAM" id="SignalP"/>
    </source>
</evidence>
<dbReference type="AlphaFoldDB" id="A0AAD6SMM9"/>
<feature type="transmembrane region" description="Helical" evidence="1">
    <location>
        <begin position="83"/>
        <end position="107"/>
    </location>
</feature>
<evidence type="ECO:0000313" key="3">
    <source>
        <dbReference type="EMBL" id="KAJ7030374.1"/>
    </source>
</evidence>
<evidence type="ECO:0000256" key="1">
    <source>
        <dbReference type="SAM" id="Phobius"/>
    </source>
</evidence>
<feature type="signal peptide" evidence="2">
    <location>
        <begin position="1"/>
        <end position="31"/>
    </location>
</feature>
<evidence type="ECO:0000313" key="4">
    <source>
        <dbReference type="Proteomes" id="UP001218188"/>
    </source>
</evidence>
<keyword evidence="1" id="KW-1133">Transmembrane helix</keyword>
<feature type="chain" id="PRO_5042194241" description="Secreted protein" evidence="2">
    <location>
        <begin position="32"/>
        <end position="112"/>
    </location>
</feature>
<keyword evidence="4" id="KW-1185">Reference proteome</keyword>
<dbReference type="Proteomes" id="UP001218188">
    <property type="component" value="Unassembled WGS sequence"/>
</dbReference>
<protein>
    <recommendedName>
        <fullName evidence="5">Secreted protein</fullName>
    </recommendedName>
</protein>
<evidence type="ECO:0008006" key="5">
    <source>
        <dbReference type="Google" id="ProtNLM"/>
    </source>
</evidence>
<keyword evidence="1" id="KW-0472">Membrane</keyword>
<organism evidence="3 4">
    <name type="scientific">Mycena alexandri</name>
    <dbReference type="NCBI Taxonomy" id="1745969"/>
    <lineage>
        <taxon>Eukaryota</taxon>
        <taxon>Fungi</taxon>
        <taxon>Dikarya</taxon>
        <taxon>Basidiomycota</taxon>
        <taxon>Agaricomycotina</taxon>
        <taxon>Agaricomycetes</taxon>
        <taxon>Agaricomycetidae</taxon>
        <taxon>Agaricales</taxon>
        <taxon>Marasmiineae</taxon>
        <taxon>Mycenaceae</taxon>
        <taxon>Mycena</taxon>
    </lineage>
</organism>
<reference evidence="3" key="1">
    <citation type="submission" date="2023-03" db="EMBL/GenBank/DDBJ databases">
        <title>Massive genome expansion in bonnet fungi (Mycena s.s.) driven by repeated elements and novel gene families across ecological guilds.</title>
        <authorList>
            <consortium name="Lawrence Berkeley National Laboratory"/>
            <person name="Harder C.B."/>
            <person name="Miyauchi S."/>
            <person name="Viragh M."/>
            <person name="Kuo A."/>
            <person name="Thoen E."/>
            <person name="Andreopoulos B."/>
            <person name="Lu D."/>
            <person name="Skrede I."/>
            <person name="Drula E."/>
            <person name="Henrissat B."/>
            <person name="Morin E."/>
            <person name="Kohler A."/>
            <person name="Barry K."/>
            <person name="LaButti K."/>
            <person name="Morin E."/>
            <person name="Salamov A."/>
            <person name="Lipzen A."/>
            <person name="Mereny Z."/>
            <person name="Hegedus B."/>
            <person name="Baldrian P."/>
            <person name="Stursova M."/>
            <person name="Weitz H."/>
            <person name="Taylor A."/>
            <person name="Grigoriev I.V."/>
            <person name="Nagy L.G."/>
            <person name="Martin F."/>
            <person name="Kauserud H."/>
        </authorList>
    </citation>
    <scope>NUCLEOTIDE SEQUENCE</scope>
    <source>
        <strain evidence="3">CBHHK200</strain>
    </source>
</reference>
<proteinExistence type="predicted"/>
<accession>A0AAD6SMM9</accession>